<dbReference type="AlphaFoldDB" id="A0ABD3PX75"/>
<evidence type="ECO:0000313" key="2">
    <source>
        <dbReference type="Proteomes" id="UP001516023"/>
    </source>
</evidence>
<name>A0ABD3PX75_9STRA</name>
<protein>
    <submittedName>
        <fullName evidence="1">Uncharacterized protein</fullName>
    </submittedName>
</protein>
<dbReference type="EMBL" id="JABMIG020000102">
    <property type="protein sequence ID" value="KAL3792412.1"/>
    <property type="molecule type" value="Genomic_DNA"/>
</dbReference>
<comment type="caution">
    <text evidence="1">The sequence shown here is derived from an EMBL/GenBank/DDBJ whole genome shotgun (WGS) entry which is preliminary data.</text>
</comment>
<dbReference type="Proteomes" id="UP001516023">
    <property type="component" value="Unassembled WGS sequence"/>
</dbReference>
<accession>A0ABD3PX75</accession>
<keyword evidence="2" id="KW-1185">Reference proteome</keyword>
<proteinExistence type="predicted"/>
<organism evidence="1 2">
    <name type="scientific">Cyclotella cryptica</name>
    <dbReference type="NCBI Taxonomy" id="29204"/>
    <lineage>
        <taxon>Eukaryota</taxon>
        <taxon>Sar</taxon>
        <taxon>Stramenopiles</taxon>
        <taxon>Ochrophyta</taxon>
        <taxon>Bacillariophyta</taxon>
        <taxon>Coscinodiscophyceae</taxon>
        <taxon>Thalassiosirophycidae</taxon>
        <taxon>Stephanodiscales</taxon>
        <taxon>Stephanodiscaceae</taxon>
        <taxon>Cyclotella</taxon>
    </lineage>
</organism>
<dbReference type="PANTHER" id="PTHR35791">
    <property type="entry name" value="UPF0754 MEMBRANE PROTEIN YHEB"/>
    <property type="match status" value="1"/>
</dbReference>
<sequence length="525" mass="59079">MSAFRSIQISSPNSSCLRAICHMHPKAIPSGQLSANAASITRSRIHLSYRRSTFTTSSNSANKQSSFRFIWNEVKKSPLQYFTIPSVAAFVGLTTNWMGVKMLFYPIDYVGTEWYRESPYVPYGVFGWQGVVPCKTEKMAARLVHIVTERLLTVEEAFGRLDPNHLAQLLLPIIEDELLKDLPQYYGEMIIKLIRPVLPYLLGRVMANLQKEIDGILDLKSVVLEAFVRDKKVLVELFQKVGRVELDFLIESGLGFGFVLGLFQMMAWAVNPKPWTLPVGGAVVGYVTNWVAIKLLFDPAEPVDVGPIVVQGLFESRQKEVSEEFGKFMEGRVLHSASLLETLARNGRDGELYTFLRRQLPYPVPEFVLDTAVRAVAKAANNPKDYPELHQYMTSMLDIEKTLSDRLQLLPPKDFEDLLHPVFQEDEVILIAVGGVLGAIAGLMQTRLGWGGPGATLKAAATVFVVSVTSWGYFIFKEVVETPEEVCIEEQEFVVRPVAMKRRNTLVRVAPEVIPEWLDFGDRYQ</sequence>
<reference evidence="1 2" key="1">
    <citation type="journal article" date="2020" name="G3 (Bethesda)">
        <title>Improved Reference Genome for Cyclotella cryptica CCMP332, a Model for Cell Wall Morphogenesis, Salinity Adaptation, and Lipid Production in Diatoms (Bacillariophyta).</title>
        <authorList>
            <person name="Roberts W.R."/>
            <person name="Downey K.M."/>
            <person name="Ruck E.C."/>
            <person name="Traller J.C."/>
            <person name="Alverson A.J."/>
        </authorList>
    </citation>
    <scope>NUCLEOTIDE SEQUENCE [LARGE SCALE GENOMIC DNA]</scope>
    <source>
        <strain evidence="1 2">CCMP332</strain>
    </source>
</reference>
<dbReference type="PANTHER" id="PTHR35791:SF1">
    <property type="entry name" value="UPF0754 MEMBRANE PROTEIN YHEB"/>
    <property type="match status" value="1"/>
</dbReference>
<evidence type="ECO:0000313" key="1">
    <source>
        <dbReference type="EMBL" id="KAL3792412.1"/>
    </source>
</evidence>
<gene>
    <name evidence="1" type="ORF">HJC23_001530</name>
</gene>